<dbReference type="InterPro" id="IPR024706">
    <property type="entry name" value="Peroxiredoxin_AhpC-typ"/>
</dbReference>
<proteinExistence type="inferred from homology"/>
<comment type="similarity">
    <text evidence="3">Belongs to the peroxiredoxin family.</text>
</comment>
<dbReference type="PIRSF" id="PIRSF000239">
    <property type="entry name" value="AHPC"/>
    <property type="match status" value="1"/>
</dbReference>
<dbReference type="Pfam" id="PF10417">
    <property type="entry name" value="1-cysPrx_C"/>
    <property type="match status" value="1"/>
</dbReference>
<evidence type="ECO:0000256" key="4">
    <source>
        <dbReference type="PIRSR" id="PIRSR000239-1"/>
    </source>
</evidence>
<dbReference type="PROSITE" id="PS51352">
    <property type="entry name" value="THIOREDOXIN_2"/>
    <property type="match status" value="1"/>
</dbReference>
<organism evidence="6 7">
    <name type="scientific">Malus baccata</name>
    <name type="common">Siberian crab apple</name>
    <name type="synonym">Pyrus baccata</name>
    <dbReference type="NCBI Taxonomy" id="106549"/>
    <lineage>
        <taxon>Eukaryota</taxon>
        <taxon>Viridiplantae</taxon>
        <taxon>Streptophyta</taxon>
        <taxon>Embryophyta</taxon>
        <taxon>Tracheophyta</taxon>
        <taxon>Spermatophyta</taxon>
        <taxon>Magnoliopsida</taxon>
        <taxon>eudicotyledons</taxon>
        <taxon>Gunneridae</taxon>
        <taxon>Pentapetalae</taxon>
        <taxon>rosids</taxon>
        <taxon>fabids</taxon>
        <taxon>Rosales</taxon>
        <taxon>Rosaceae</taxon>
        <taxon>Amygdaloideae</taxon>
        <taxon>Maleae</taxon>
        <taxon>Malus</taxon>
    </lineage>
</organism>
<name>A0A540MEQ5_MALBA</name>
<keyword evidence="3" id="KW-0575">Peroxidase</keyword>
<dbReference type="GO" id="GO:0045454">
    <property type="term" value="P:cell redox homeostasis"/>
    <property type="evidence" value="ECO:0007669"/>
    <property type="project" value="TreeGrafter"/>
</dbReference>
<dbReference type="GO" id="GO:0140824">
    <property type="term" value="F:thioredoxin-dependent peroxiredoxin activity"/>
    <property type="evidence" value="ECO:0007669"/>
    <property type="project" value="UniProtKB-EC"/>
</dbReference>
<dbReference type="SUPFAM" id="SSF52833">
    <property type="entry name" value="Thioredoxin-like"/>
    <property type="match status" value="1"/>
</dbReference>
<protein>
    <recommendedName>
        <fullName evidence="3">Peroxiredoxin</fullName>
        <ecNumber evidence="3">1.11.1.24</ecNumber>
    </recommendedName>
</protein>
<dbReference type="Gene3D" id="3.40.30.10">
    <property type="entry name" value="Glutaredoxin"/>
    <property type="match status" value="1"/>
</dbReference>
<dbReference type="GO" id="GO:0005829">
    <property type="term" value="C:cytosol"/>
    <property type="evidence" value="ECO:0007669"/>
    <property type="project" value="TreeGrafter"/>
</dbReference>
<keyword evidence="3" id="KW-0676">Redox-active center</keyword>
<comment type="catalytic activity">
    <reaction evidence="2 3">
        <text>a hydroperoxide + [thioredoxin]-dithiol = an alcohol + [thioredoxin]-disulfide + H2O</text>
        <dbReference type="Rhea" id="RHEA:62620"/>
        <dbReference type="Rhea" id="RHEA-COMP:10698"/>
        <dbReference type="Rhea" id="RHEA-COMP:10700"/>
        <dbReference type="ChEBI" id="CHEBI:15377"/>
        <dbReference type="ChEBI" id="CHEBI:29950"/>
        <dbReference type="ChEBI" id="CHEBI:30879"/>
        <dbReference type="ChEBI" id="CHEBI:35924"/>
        <dbReference type="ChEBI" id="CHEBI:50058"/>
        <dbReference type="EC" id="1.11.1.24"/>
    </reaction>
</comment>
<evidence type="ECO:0000313" key="7">
    <source>
        <dbReference type="Proteomes" id="UP000315295"/>
    </source>
</evidence>
<dbReference type="InterPro" id="IPR000866">
    <property type="entry name" value="AhpC/TSA"/>
</dbReference>
<dbReference type="InterPro" id="IPR019479">
    <property type="entry name" value="Peroxiredoxin_C"/>
</dbReference>
<dbReference type="GO" id="GO:0005739">
    <property type="term" value="C:mitochondrion"/>
    <property type="evidence" value="ECO:0007669"/>
    <property type="project" value="TreeGrafter"/>
</dbReference>
<evidence type="ECO:0000259" key="5">
    <source>
        <dbReference type="PROSITE" id="PS51352"/>
    </source>
</evidence>
<dbReference type="Gene3D" id="3.30.1020.10">
    <property type="entry name" value="Antioxidant, Horf6, Chain A, domain2"/>
    <property type="match status" value="1"/>
</dbReference>
<dbReference type="AlphaFoldDB" id="A0A540MEQ5"/>
<feature type="domain" description="Thioredoxin" evidence="5">
    <location>
        <begin position="1"/>
        <end position="186"/>
    </location>
</feature>
<dbReference type="Pfam" id="PF00578">
    <property type="entry name" value="AhpC-TSA"/>
    <property type="match status" value="1"/>
</dbReference>
<dbReference type="EMBL" id="VIEB01000284">
    <property type="protein sequence ID" value="TQD96899.1"/>
    <property type="molecule type" value="Genomic_DNA"/>
</dbReference>
<sequence>MGPIFRLLATWCGVDESAVTTACFLVLCDNEFRRQCKSGGFIGFLGDFTPVCTTELRKMAKYSRKFQEKGVKFVGLSCDDLPSYLRYGSAKKRPMREPYFLSKVKLWLPLKKWIEKFGGGGRDFCNWLCHPNQLREVASVPSQAFVPSRVLQIGGPDKKVKLSFLYPASTGRNMEEVMRVLESLQKANKHKVATLTNWKWGDPVVISPSVSQDEANKMFPPSYKTVYLPSKKKYLRFTNV</sequence>
<evidence type="ECO:0000256" key="3">
    <source>
        <dbReference type="PIRNR" id="PIRNR000239"/>
    </source>
</evidence>
<evidence type="ECO:0000256" key="1">
    <source>
        <dbReference type="ARBA" id="ARBA00023002"/>
    </source>
</evidence>
<dbReference type="PANTHER" id="PTHR43503:SF4">
    <property type="entry name" value="PEROXIREDOXIN-6"/>
    <property type="match status" value="1"/>
</dbReference>
<keyword evidence="1 3" id="KW-0560">Oxidoreductase</keyword>
<evidence type="ECO:0000313" key="6">
    <source>
        <dbReference type="EMBL" id="TQD96899.1"/>
    </source>
</evidence>
<gene>
    <name evidence="6" type="ORF">C1H46_017504</name>
</gene>
<dbReference type="STRING" id="106549.A0A540MEQ5"/>
<comment type="function">
    <text evidence="3">Thiol-specific peroxidase that catalyzes the reduction of hydrogen peroxide and organic hydroperoxides to water and alcohols, respectively.</text>
</comment>
<dbReference type="EC" id="1.11.1.24" evidence="3"/>
<evidence type="ECO:0000256" key="2">
    <source>
        <dbReference type="ARBA" id="ARBA00049091"/>
    </source>
</evidence>
<dbReference type="FunFam" id="3.30.1020.10:FF:000001">
    <property type="entry name" value="1-Cys peroxiredoxin"/>
    <property type="match status" value="1"/>
</dbReference>
<reference evidence="6 7" key="1">
    <citation type="journal article" date="2019" name="G3 (Bethesda)">
        <title>Sequencing of a Wild Apple (Malus baccata) Genome Unravels the Differences Between Cultivated and Wild Apple Species Regarding Disease Resistance and Cold Tolerance.</title>
        <authorList>
            <person name="Chen X."/>
        </authorList>
    </citation>
    <scope>NUCLEOTIDE SEQUENCE [LARGE SCALE GENOMIC DNA]</scope>
    <source>
        <strain evidence="7">cv. Shandingzi</strain>
        <tissue evidence="6">Leaves</tissue>
    </source>
</reference>
<dbReference type="InterPro" id="IPR013766">
    <property type="entry name" value="Thioredoxin_domain"/>
</dbReference>
<keyword evidence="7" id="KW-1185">Reference proteome</keyword>
<dbReference type="PANTHER" id="PTHR43503">
    <property type="entry name" value="MCG48959-RELATED"/>
    <property type="match status" value="1"/>
</dbReference>
<keyword evidence="3" id="KW-0049">Antioxidant</keyword>
<dbReference type="InterPro" id="IPR036249">
    <property type="entry name" value="Thioredoxin-like_sf"/>
</dbReference>
<feature type="active site" description="Cysteine sulfenic acid (-SOH) intermediate; for peroxidase activity" evidence="4">
    <location>
        <position position="52"/>
    </location>
</feature>
<dbReference type="Proteomes" id="UP000315295">
    <property type="component" value="Unassembled WGS sequence"/>
</dbReference>
<accession>A0A540MEQ5</accession>
<comment type="caution">
    <text evidence="6">The sequence shown here is derived from an EMBL/GenBank/DDBJ whole genome shotgun (WGS) entry which is preliminary data.</text>
</comment>